<dbReference type="OrthoDB" id="10429620at2759"/>
<comment type="caution">
    <text evidence="2">The sequence shown here is derived from an EMBL/GenBank/DDBJ whole genome shotgun (WGS) entry which is preliminary data.</text>
</comment>
<feature type="region of interest" description="Disordered" evidence="1">
    <location>
        <begin position="1"/>
        <end position="144"/>
    </location>
</feature>
<name>A0A8T0DLP2_9TREM</name>
<reference evidence="2 3" key="1">
    <citation type="submission" date="2019-07" db="EMBL/GenBank/DDBJ databases">
        <title>Annotation for the trematode Paragonimus westermani.</title>
        <authorList>
            <person name="Choi Y.-J."/>
        </authorList>
    </citation>
    <scope>NUCLEOTIDE SEQUENCE [LARGE SCALE GENOMIC DNA]</scope>
    <source>
        <strain evidence="2">180907_Pwestermani</strain>
    </source>
</reference>
<proteinExistence type="predicted"/>
<gene>
    <name evidence="2" type="ORF">P879_07039</name>
</gene>
<evidence type="ECO:0000313" key="2">
    <source>
        <dbReference type="EMBL" id="KAF8567641.1"/>
    </source>
</evidence>
<dbReference type="EMBL" id="JTDF01003635">
    <property type="protein sequence ID" value="KAF8567641.1"/>
    <property type="molecule type" value="Genomic_DNA"/>
</dbReference>
<evidence type="ECO:0000256" key="1">
    <source>
        <dbReference type="SAM" id="MobiDB-lite"/>
    </source>
</evidence>
<dbReference type="Proteomes" id="UP000699462">
    <property type="component" value="Unassembled WGS sequence"/>
</dbReference>
<feature type="compositionally biased region" description="Polar residues" evidence="1">
    <location>
        <begin position="14"/>
        <end position="25"/>
    </location>
</feature>
<feature type="compositionally biased region" description="Polar residues" evidence="1">
    <location>
        <begin position="121"/>
        <end position="133"/>
    </location>
</feature>
<accession>A0A8T0DLP2</accession>
<organism evidence="2 3">
    <name type="scientific">Paragonimus westermani</name>
    <dbReference type="NCBI Taxonomy" id="34504"/>
    <lineage>
        <taxon>Eukaryota</taxon>
        <taxon>Metazoa</taxon>
        <taxon>Spiralia</taxon>
        <taxon>Lophotrochozoa</taxon>
        <taxon>Platyhelminthes</taxon>
        <taxon>Trematoda</taxon>
        <taxon>Digenea</taxon>
        <taxon>Plagiorchiida</taxon>
        <taxon>Troglotremata</taxon>
        <taxon>Troglotrematidae</taxon>
        <taxon>Paragonimus</taxon>
    </lineage>
</organism>
<evidence type="ECO:0000313" key="3">
    <source>
        <dbReference type="Proteomes" id="UP000699462"/>
    </source>
</evidence>
<feature type="compositionally biased region" description="Polar residues" evidence="1">
    <location>
        <begin position="98"/>
        <end position="109"/>
    </location>
</feature>
<feature type="region of interest" description="Disordered" evidence="1">
    <location>
        <begin position="700"/>
        <end position="720"/>
    </location>
</feature>
<keyword evidence="3" id="KW-1185">Reference proteome</keyword>
<dbReference type="AlphaFoldDB" id="A0A8T0DLP2"/>
<protein>
    <submittedName>
        <fullName evidence="2">Uncharacterized protein</fullName>
    </submittedName>
</protein>
<sequence length="720" mass="78354">MDNTRLSVHPMSVCPQNTSMTNRNTRGPIEPHAPVRSASTGPPGTPLECTTLCAPNSHSSRAVVVPRRKAMMRHDRHSDLSERSSSGNLRASGEHNSTKPGQTASSTLPRRSVGKLHAGHSPTNHALTESSLLHRTPSTHRQLVPETDNSIDSEHHTLRITRLARDPTTQAHSEFICADDLNTHMFFGSSGAASVHSGMTVAVCTSSPNPSRSCPFACTTAVQTSPPLSHLAMAALASVQIRIQGELTQLVSNPTAQSKSRTALKTAQTTVGMESNSVISPAKAVCLDVQFSNGLRVVREGRLLYSRSSMAALRRLKKRSANESNLNTLFSSCSALTSLDLLDDCDSTNTPTKLCASSLEHPYTHPRTSGPQLTNPFFELQRSLYAAPSPSASLSQSSFCSFLLDLPSSASSTISSRAASLGRLSGIGPQQDRPNPRIRGSSDCPMQPIVSQSIKRHNLSNLWLRLRSRCVKLCWAVLISSDATGTAPVRFGPHTYLVLFKLYRKQGDQGKLLHANPEGPAVGISRNSIPHLTLNRPQLKPWLYPPDSFSTRRCTVLRVHMAVSDSKTPGVISVLVADSRLSKAYRLTQPVPFGIHPSPVPTKQGPPKLPRTKRASVLPVLPTDTPGKSIKSEVMQTLRRLWSTPWSTAKRRSVELIKHTWPNNKGGHLDDRLHNVMCEGSDPIWFTLLSLFSDFTSQATVPPTEAEQEIQSASEKDSVH</sequence>
<feature type="compositionally biased region" description="Basic and acidic residues" evidence="1">
    <location>
        <begin position="72"/>
        <end position="82"/>
    </location>
</feature>